<name>A0ACB0IK35_TRIPR</name>
<evidence type="ECO:0000313" key="1">
    <source>
        <dbReference type="EMBL" id="CAJ2632497.1"/>
    </source>
</evidence>
<protein>
    <submittedName>
        <fullName evidence="1">Uncharacterized protein</fullName>
    </submittedName>
</protein>
<proteinExistence type="predicted"/>
<comment type="caution">
    <text evidence="1">The sequence shown here is derived from an EMBL/GenBank/DDBJ whole genome shotgun (WGS) entry which is preliminary data.</text>
</comment>
<dbReference type="Proteomes" id="UP001177021">
    <property type="component" value="Unassembled WGS sequence"/>
</dbReference>
<dbReference type="EMBL" id="CASHSV030000001">
    <property type="protein sequence ID" value="CAJ2632497.1"/>
    <property type="molecule type" value="Genomic_DNA"/>
</dbReference>
<accession>A0ACB0IK35</accession>
<reference evidence="1" key="1">
    <citation type="submission" date="2023-10" db="EMBL/GenBank/DDBJ databases">
        <authorList>
            <person name="Rodriguez Cubillos JULIANA M."/>
            <person name="De Vega J."/>
        </authorList>
    </citation>
    <scope>NUCLEOTIDE SEQUENCE</scope>
</reference>
<gene>
    <name evidence="1" type="ORF">MILVUS5_LOCUS3793</name>
</gene>
<organism evidence="1 2">
    <name type="scientific">Trifolium pratense</name>
    <name type="common">Red clover</name>
    <dbReference type="NCBI Taxonomy" id="57577"/>
    <lineage>
        <taxon>Eukaryota</taxon>
        <taxon>Viridiplantae</taxon>
        <taxon>Streptophyta</taxon>
        <taxon>Embryophyta</taxon>
        <taxon>Tracheophyta</taxon>
        <taxon>Spermatophyta</taxon>
        <taxon>Magnoliopsida</taxon>
        <taxon>eudicotyledons</taxon>
        <taxon>Gunneridae</taxon>
        <taxon>Pentapetalae</taxon>
        <taxon>rosids</taxon>
        <taxon>fabids</taxon>
        <taxon>Fabales</taxon>
        <taxon>Fabaceae</taxon>
        <taxon>Papilionoideae</taxon>
        <taxon>50 kb inversion clade</taxon>
        <taxon>NPAAA clade</taxon>
        <taxon>Hologalegina</taxon>
        <taxon>IRL clade</taxon>
        <taxon>Trifolieae</taxon>
        <taxon>Trifolium</taxon>
    </lineage>
</organism>
<keyword evidence="2" id="KW-1185">Reference proteome</keyword>
<evidence type="ECO:0000313" key="2">
    <source>
        <dbReference type="Proteomes" id="UP001177021"/>
    </source>
</evidence>
<sequence>MVLLIVDKCIVLETFIDSLKMESQSQAPQLHFVLFPLMSPGHMLPMIDLAKTLTQHNILVTIVTTPHNASRFSQTFSETHSGHKIHLLELQFPSQDAGFPEGCENFDMLPSMSMAFTFFYVANTLLQEQAEKAFEKLTPKPNCIISDVGFPYTSQIATKYKIPRISFYGVSCFCLVWQQKLILSNVMEKIATDSEYFLIPEIPHKIEITKAQTPSSNDGNWKEFVDKMTAAEMVSYGVVVNSFEELEQEYASDLKKTRNGKVWCVGPVSLRNKNHLDMAQRGNTKVATSIVVENCLKWLDLQNPNSVIYVCLGSMCNLTSLEFIELGMALEACDRPFIWVIRERNQTEELNNWIKESGFEERTKEKGFLIKGWAPQVLILSHYSIGGFLTHCGWNSMLEAICAGVPVITWPLFGDQFFNERFVVEILKVGVMVGVESPSNWGEEEKFGVLVKKEDVERAIEKLMDDKNYESEERRKRAKELAEMAKRGVEEGGSSHFNVTQLIQDILQHSTK</sequence>